<protein>
    <recommendedName>
        <fullName evidence="4">DUF4189 domain-containing protein</fullName>
    </recommendedName>
</protein>
<evidence type="ECO:0000313" key="2">
    <source>
        <dbReference type="EMBL" id="ORA11425.1"/>
    </source>
</evidence>
<evidence type="ECO:0008006" key="4">
    <source>
        <dbReference type="Google" id="ProtNLM"/>
    </source>
</evidence>
<proteinExistence type="predicted"/>
<accession>A0A1W9ZBT1</accession>
<gene>
    <name evidence="2" type="ORF">BST14_18625</name>
</gene>
<comment type="caution">
    <text evidence="2">The sequence shown here is derived from an EMBL/GenBank/DDBJ whole genome shotgun (WGS) entry which is preliminary data.</text>
</comment>
<dbReference type="Proteomes" id="UP000192707">
    <property type="component" value="Unassembled WGS sequence"/>
</dbReference>
<keyword evidence="3" id="KW-1185">Reference proteome</keyword>
<reference evidence="2 3" key="1">
    <citation type="submission" date="2016-12" db="EMBL/GenBank/DDBJ databases">
        <title>The new phylogeny of genus Mycobacterium.</title>
        <authorList>
            <person name="Tortoli E."/>
            <person name="Trovato A."/>
            <person name="Cirillo D.M."/>
        </authorList>
    </citation>
    <scope>NUCLEOTIDE SEQUENCE [LARGE SCALE GENOMIC DNA]</scope>
    <source>
        <strain evidence="2 3">DSM 45069</strain>
    </source>
</reference>
<dbReference type="AlphaFoldDB" id="A0A1W9ZBT1"/>
<sequence length="127" mass="12690">MLAGLGALIVAVPGLASAQPRYVGVVIGYGAAGLPQATSSVGASAQEASQGALLKCHERLATCALAATSTQCIGVAIGFGTKWMDAEGPDRRSAEANARARLAEMASDMSSDIPELPPVISSSCASD</sequence>
<evidence type="ECO:0000313" key="3">
    <source>
        <dbReference type="Proteomes" id="UP000192707"/>
    </source>
</evidence>
<organism evidence="2 3">
    <name type="scientific">Mycobacterium arosiense ATCC BAA-1401 = DSM 45069</name>
    <dbReference type="NCBI Taxonomy" id="1265311"/>
    <lineage>
        <taxon>Bacteria</taxon>
        <taxon>Bacillati</taxon>
        <taxon>Actinomycetota</taxon>
        <taxon>Actinomycetes</taxon>
        <taxon>Mycobacteriales</taxon>
        <taxon>Mycobacteriaceae</taxon>
        <taxon>Mycobacterium</taxon>
        <taxon>Mycobacterium avium complex (MAC)</taxon>
    </lineage>
</organism>
<evidence type="ECO:0000256" key="1">
    <source>
        <dbReference type="SAM" id="MobiDB-lite"/>
    </source>
</evidence>
<name>A0A1W9ZBT1_MYCAI</name>
<feature type="region of interest" description="Disordered" evidence="1">
    <location>
        <begin position="106"/>
        <end position="127"/>
    </location>
</feature>
<dbReference type="EMBL" id="MVHG01000053">
    <property type="protein sequence ID" value="ORA11425.1"/>
    <property type="molecule type" value="Genomic_DNA"/>
</dbReference>